<dbReference type="PANTHER" id="PTHR31354">
    <property type="entry name" value="OS01G0793500 PROTEIN"/>
    <property type="match status" value="1"/>
</dbReference>
<name>A0AAU9SMN6_THLAR</name>
<reference evidence="1 2" key="1">
    <citation type="submission" date="2022-03" db="EMBL/GenBank/DDBJ databases">
        <authorList>
            <person name="Nunn A."/>
            <person name="Chopra R."/>
            <person name="Nunn A."/>
            <person name="Contreras Garrido A."/>
        </authorList>
    </citation>
    <scope>NUCLEOTIDE SEQUENCE [LARGE SCALE GENOMIC DNA]</scope>
</reference>
<gene>
    <name evidence="1" type="ORF">TAV2_LOCUS18145</name>
</gene>
<keyword evidence="2" id="KW-1185">Reference proteome</keyword>
<dbReference type="EMBL" id="OU466861">
    <property type="protein sequence ID" value="CAH2066509.1"/>
    <property type="molecule type" value="Genomic_DNA"/>
</dbReference>
<accession>A0AAU9SMN6</accession>
<evidence type="ECO:0000313" key="1">
    <source>
        <dbReference type="EMBL" id="CAH2066509.1"/>
    </source>
</evidence>
<evidence type="ECO:0000313" key="2">
    <source>
        <dbReference type="Proteomes" id="UP000836841"/>
    </source>
</evidence>
<protein>
    <submittedName>
        <fullName evidence="1">Uncharacterized protein</fullName>
    </submittedName>
</protein>
<sequence>MYKAAGVFGPLADHIQVTEFTIRDAYTLRIFEDNQTRLPSWCNTEEGKLEFCQILGEYRMELPAYNTIQPYPNMNENCPSLPPNYERLSKC</sequence>
<dbReference type="Proteomes" id="UP000836841">
    <property type="component" value="Chromosome 5"/>
</dbReference>
<dbReference type="AlphaFoldDB" id="A0AAU9SMN6"/>
<dbReference type="PANTHER" id="PTHR31354:SF7">
    <property type="entry name" value="OS09G0392000 PROTEIN"/>
    <property type="match status" value="1"/>
</dbReference>
<organism evidence="1 2">
    <name type="scientific">Thlaspi arvense</name>
    <name type="common">Field penny-cress</name>
    <dbReference type="NCBI Taxonomy" id="13288"/>
    <lineage>
        <taxon>Eukaryota</taxon>
        <taxon>Viridiplantae</taxon>
        <taxon>Streptophyta</taxon>
        <taxon>Embryophyta</taxon>
        <taxon>Tracheophyta</taxon>
        <taxon>Spermatophyta</taxon>
        <taxon>Magnoliopsida</taxon>
        <taxon>eudicotyledons</taxon>
        <taxon>Gunneridae</taxon>
        <taxon>Pentapetalae</taxon>
        <taxon>rosids</taxon>
        <taxon>malvids</taxon>
        <taxon>Brassicales</taxon>
        <taxon>Brassicaceae</taxon>
        <taxon>Thlaspideae</taxon>
        <taxon>Thlaspi</taxon>
    </lineage>
</organism>
<proteinExistence type="predicted"/>